<dbReference type="AlphaFoldDB" id="A0A7J6KZ96"/>
<organism evidence="2 3">
    <name type="scientific">Perkinsus chesapeaki</name>
    <name type="common">Clam parasite</name>
    <name type="synonym">Perkinsus andrewsi</name>
    <dbReference type="NCBI Taxonomy" id="330153"/>
    <lineage>
        <taxon>Eukaryota</taxon>
        <taxon>Sar</taxon>
        <taxon>Alveolata</taxon>
        <taxon>Perkinsozoa</taxon>
        <taxon>Perkinsea</taxon>
        <taxon>Perkinsida</taxon>
        <taxon>Perkinsidae</taxon>
        <taxon>Perkinsus</taxon>
    </lineage>
</organism>
<proteinExistence type="predicted"/>
<evidence type="ECO:0000256" key="1">
    <source>
        <dbReference type="SAM" id="SignalP"/>
    </source>
</evidence>
<feature type="chain" id="PRO_5029558130" evidence="1">
    <location>
        <begin position="25"/>
        <end position="109"/>
    </location>
</feature>
<comment type="caution">
    <text evidence="2">The sequence shown here is derived from an EMBL/GenBank/DDBJ whole genome shotgun (WGS) entry which is preliminary data.</text>
</comment>
<dbReference type="Proteomes" id="UP000591131">
    <property type="component" value="Unassembled WGS sequence"/>
</dbReference>
<accession>A0A7J6KZ96</accession>
<evidence type="ECO:0000313" key="2">
    <source>
        <dbReference type="EMBL" id="KAF4651871.1"/>
    </source>
</evidence>
<keyword evidence="3" id="KW-1185">Reference proteome</keyword>
<evidence type="ECO:0000313" key="3">
    <source>
        <dbReference type="Proteomes" id="UP000591131"/>
    </source>
</evidence>
<feature type="signal peptide" evidence="1">
    <location>
        <begin position="1"/>
        <end position="24"/>
    </location>
</feature>
<reference evidence="2 3" key="1">
    <citation type="submission" date="2020-04" db="EMBL/GenBank/DDBJ databases">
        <title>Perkinsus chesapeaki whole genome sequence.</title>
        <authorList>
            <person name="Bogema D.R."/>
        </authorList>
    </citation>
    <scope>NUCLEOTIDE SEQUENCE [LARGE SCALE GENOMIC DNA]</scope>
    <source>
        <strain evidence="2">ATCC PRA-425</strain>
    </source>
</reference>
<gene>
    <name evidence="2" type="ORF">FOL47_011386</name>
</gene>
<dbReference type="EMBL" id="JAAPAO010000994">
    <property type="protein sequence ID" value="KAF4651871.1"/>
    <property type="molecule type" value="Genomic_DNA"/>
</dbReference>
<sequence length="109" mass="11943">MHPIHFLYLFISCWSICMFNGCSEQSPNNEGNAVTNITATGVTTTPSGKKWASVDVEVTNGAARYAKIKLKTDSVSTWPIIGYGGSVIERTGNEIKQLNDAKRKEFIDA</sequence>
<protein>
    <submittedName>
        <fullName evidence="2">Uncharacterized protein</fullName>
    </submittedName>
</protein>
<name>A0A7J6KZ96_PERCH</name>
<keyword evidence="1" id="KW-0732">Signal</keyword>
<dbReference type="OrthoDB" id="2160638at2759"/>